<reference evidence="1" key="1">
    <citation type="submission" date="2021-01" db="EMBL/GenBank/DDBJ databases">
        <authorList>
            <person name="Corre E."/>
            <person name="Pelletier E."/>
            <person name="Niang G."/>
            <person name="Scheremetjew M."/>
            <person name="Finn R."/>
            <person name="Kale V."/>
            <person name="Holt S."/>
            <person name="Cochrane G."/>
            <person name="Meng A."/>
            <person name="Brown T."/>
            <person name="Cohen L."/>
        </authorList>
    </citation>
    <scope>NUCLEOTIDE SEQUENCE</scope>
    <source>
        <strain evidence="1">GSO104</strain>
    </source>
</reference>
<name>A0A7S4RA29_9STRA</name>
<sequence length="331" mass="37443">MTFSAPIPPPNKKCLTTIRFIIVAFTLQLLSTLPCLSTATTYSNKYKNNNYYCAIHNRQGRQPRHYHTSSFLFFRPKHQKFTWSASLDRKTGIASSIETSCTPLPSLSIPTTPKSSSSSSNTNNKSSLAYITSTLLSQYVSFLTKPSVTFGLFTTTHIYKKKEEKMMIGTSLQDVLFGISFLNFGNPRMVVNHDDYPPQKEDCAAAASVEIPIIGGLLAIMPSLKNKEVTKNIPTEEEEAIEECGCIRLTIQQQSSSSNTNNDSVLNIQTEIVNEYHPLLVGSTLPIPILRKWVYRLTQSIIHAYVMWRFHDYCVREYCNMMMMHGTQHEL</sequence>
<evidence type="ECO:0000313" key="1">
    <source>
        <dbReference type="EMBL" id="CAE4607489.1"/>
    </source>
</evidence>
<dbReference type="EMBL" id="HBNS01018922">
    <property type="protein sequence ID" value="CAE4607489.1"/>
    <property type="molecule type" value="Transcribed_RNA"/>
</dbReference>
<gene>
    <name evidence="1" type="ORF">DBRI00130_LOCUS15069</name>
</gene>
<dbReference type="AlphaFoldDB" id="A0A7S4RA29"/>
<protein>
    <submittedName>
        <fullName evidence="1">Uncharacterized protein</fullName>
    </submittedName>
</protein>
<accession>A0A7S4RA29</accession>
<proteinExistence type="predicted"/>
<organism evidence="1">
    <name type="scientific">Ditylum brightwellii</name>
    <dbReference type="NCBI Taxonomy" id="49249"/>
    <lineage>
        <taxon>Eukaryota</taxon>
        <taxon>Sar</taxon>
        <taxon>Stramenopiles</taxon>
        <taxon>Ochrophyta</taxon>
        <taxon>Bacillariophyta</taxon>
        <taxon>Mediophyceae</taxon>
        <taxon>Lithodesmiophycidae</taxon>
        <taxon>Lithodesmiales</taxon>
        <taxon>Lithodesmiaceae</taxon>
        <taxon>Ditylum</taxon>
    </lineage>
</organism>